<evidence type="ECO:0000256" key="4">
    <source>
        <dbReference type="PIRSR" id="PIRSR606225-1"/>
    </source>
</evidence>
<evidence type="ECO:0000256" key="1">
    <source>
        <dbReference type="ARBA" id="ARBA00010876"/>
    </source>
</evidence>
<dbReference type="PROSITE" id="PS01129">
    <property type="entry name" value="PSI_RLU"/>
    <property type="match status" value="1"/>
</dbReference>
<evidence type="ECO:0000256" key="3">
    <source>
        <dbReference type="ARBA" id="ARBA00036882"/>
    </source>
</evidence>
<evidence type="ECO:0000313" key="8">
    <source>
        <dbReference type="EMBL" id="HJD44837.1"/>
    </source>
</evidence>
<dbReference type="CDD" id="cd00165">
    <property type="entry name" value="S4"/>
    <property type="match status" value="1"/>
</dbReference>
<dbReference type="GO" id="GO:0003723">
    <property type="term" value="F:RNA binding"/>
    <property type="evidence" value="ECO:0007669"/>
    <property type="project" value="UniProtKB-KW"/>
</dbReference>
<dbReference type="Pfam" id="PF01479">
    <property type="entry name" value="S4"/>
    <property type="match status" value="1"/>
</dbReference>
<dbReference type="InterPro" id="IPR002942">
    <property type="entry name" value="S4_RNA-bd"/>
</dbReference>
<name>A0A9D2U994_9BURK</name>
<protein>
    <recommendedName>
        <fullName evidence="6">Pseudouridine synthase</fullName>
        <ecNumber evidence="6">5.4.99.-</ecNumber>
    </recommendedName>
</protein>
<evidence type="ECO:0000256" key="6">
    <source>
        <dbReference type="RuleBase" id="RU362028"/>
    </source>
</evidence>
<evidence type="ECO:0000313" key="9">
    <source>
        <dbReference type="Proteomes" id="UP000823889"/>
    </source>
</evidence>
<dbReference type="InterPro" id="IPR050188">
    <property type="entry name" value="RluA_PseudoU_synthase"/>
</dbReference>
<dbReference type="SUPFAM" id="SSF55174">
    <property type="entry name" value="Alpha-L RNA-binding motif"/>
    <property type="match status" value="1"/>
</dbReference>
<dbReference type="PANTHER" id="PTHR21600:SF44">
    <property type="entry name" value="RIBOSOMAL LARGE SUBUNIT PSEUDOURIDINE SYNTHASE D"/>
    <property type="match status" value="1"/>
</dbReference>
<evidence type="ECO:0000256" key="5">
    <source>
        <dbReference type="PROSITE-ProRule" id="PRU00182"/>
    </source>
</evidence>
<reference evidence="8" key="1">
    <citation type="journal article" date="2021" name="PeerJ">
        <title>Extensive microbial diversity within the chicken gut microbiome revealed by metagenomics and culture.</title>
        <authorList>
            <person name="Gilroy R."/>
            <person name="Ravi A."/>
            <person name="Getino M."/>
            <person name="Pursley I."/>
            <person name="Horton D.L."/>
            <person name="Alikhan N.F."/>
            <person name="Baker D."/>
            <person name="Gharbi K."/>
            <person name="Hall N."/>
            <person name="Watson M."/>
            <person name="Adriaenssens E.M."/>
            <person name="Foster-Nyarko E."/>
            <person name="Jarju S."/>
            <person name="Secka A."/>
            <person name="Antonio M."/>
            <person name="Oren A."/>
            <person name="Chaudhuri R.R."/>
            <person name="La Ragione R."/>
            <person name="Hildebrand F."/>
            <person name="Pallen M.J."/>
        </authorList>
    </citation>
    <scope>NUCLEOTIDE SEQUENCE</scope>
    <source>
        <strain evidence="8">9264</strain>
    </source>
</reference>
<keyword evidence="5" id="KW-0694">RNA-binding</keyword>
<dbReference type="Gene3D" id="3.10.290.10">
    <property type="entry name" value="RNA-binding S4 domain"/>
    <property type="match status" value="1"/>
</dbReference>
<evidence type="ECO:0000256" key="2">
    <source>
        <dbReference type="ARBA" id="ARBA00023235"/>
    </source>
</evidence>
<dbReference type="PANTHER" id="PTHR21600">
    <property type="entry name" value="MITOCHONDRIAL RNA PSEUDOURIDINE SYNTHASE"/>
    <property type="match status" value="1"/>
</dbReference>
<dbReference type="NCBIfam" id="TIGR00005">
    <property type="entry name" value="rluA_subfam"/>
    <property type="match status" value="1"/>
</dbReference>
<reference evidence="8" key="2">
    <citation type="submission" date="2021-04" db="EMBL/GenBank/DDBJ databases">
        <authorList>
            <person name="Gilroy R."/>
        </authorList>
    </citation>
    <scope>NUCLEOTIDE SEQUENCE</scope>
    <source>
        <strain evidence="8">9264</strain>
    </source>
</reference>
<dbReference type="InterPro" id="IPR006145">
    <property type="entry name" value="PsdUridine_synth_RsuA/RluA"/>
</dbReference>
<dbReference type="GO" id="GO:0160140">
    <property type="term" value="F:23S rRNA pseudouridine(1911/1915/1917) synthase activity"/>
    <property type="evidence" value="ECO:0007669"/>
    <property type="project" value="UniProtKB-EC"/>
</dbReference>
<gene>
    <name evidence="8" type="ORF">H9906_07405</name>
</gene>
<dbReference type="CDD" id="cd02869">
    <property type="entry name" value="PseudoU_synth_RluA_like"/>
    <property type="match status" value="1"/>
</dbReference>
<dbReference type="InterPro" id="IPR036986">
    <property type="entry name" value="S4_RNA-bd_sf"/>
</dbReference>
<dbReference type="EC" id="5.4.99.-" evidence="6"/>
<keyword evidence="2 6" id="KW-0413">Isomerase</keyword>
<organism evidence="8 9">
    <name type="scientific">Candidatus Paenalcaligenes intestinipullorum</name>
    <dbReference type="NCBI Taxonomy" id="2838718"/>
    <lineage>
        <taxon>Bacteria</taxon>
        <taxon>Pseudomonadati</taxon>
        <taxon>Pseudomonadota</taxon>
        <taxon>Betaproteobacteria</taxon>
        <taxon>Burkholderiales</taxon>
        <taxon>Alcaligenaceae</taxon>
        <taxon>Paenalcaligenes</taxon>
    </lineage>
</organism>
<dbReference type="SMART" id="SM00363">
    <property type="entry name" value="S4"/>
    <property type="match status" value="1"/>
</dbReference>
<feature type="domain" description="RNA-binding S4" evidence="7">
    <location>
        <begin position="21"/>
        <end position="87"/>
    </location>
</feature>
<sequence length="320" mass="35440">MLDTNTEKNTEFTLPITLQPERLDKVLAKLLPEHSRSRLQGWIEAGHVYVNAVAVTRQRHVVLPGDNITVYEQASPEELAFEPEAIDFPVVADTPQWIVVDKPAGLVTHPGAGNWSGTLLNGLLHRYPELKNVARAGIVHRLDKLTSGLMVVARTPEAQTHLVRQLQERSVKRHYAALVHGFTPSQASIELPIGRDPHVPVRMATNGSAARAALTHYQTLRHGLDREGRAYSELACQLHTGRTHQIRVHLASQQHPLVGDELYGGKLVLGAERQMLHARALAFIDPATNEWVEFESPLPADITAVQESIEWKTQLLPSAG</sequence>
<dbReference type="Pfam" id="PF00849">
    <property type="entry name" value="PseudoU_synth_2"/>
    <property type="match status" value="1"/>
</dbReference>
<feature type="active site" evidence="4">
    <location>
        <position position="143"/>
    </location>
</feature>
<evidence type="ECO:0000259" key="7">
    <source>
        <dbReference type="SMART" id="SM00363"/>
    </source>
</evidence>
<dbReference type="GO" id="GO:0000455">
    <property type="term" value="P:enzyme-directed rRNA pseudouridine synthesis"/>
    <property type="evidence" value="ECO:0007669"/>
    <property type="project" value="UniProtKB-ARBA"/>
</dbReference>
<dbReference type="InterPro" id="IPR006224">
    <property type="entry name" value="PsdUridine_synth_RluA-like_CS"/>
</dbReference>
<comment type="caution">
    <text evidence="8">The sequence shown here is derived from an EMBL/GenBank/DDBJ whole genome shotgun (WGS) entry which is preliminary data.</text>
</comment>
<dbReference type="InterPro" id="IPR020103">
    <property type="entry name" value="PsdUridine_synth_cat_dom_sf"/>
</dbReference>
<comment type="function">
    <text evidence="6">Responsible for synthesis of pseudouridine from uracil.</text>
</comment>
<dbReference type="SUPFAM" id="SSF55120">
    <property type="entry name" value="Pseudouridine synthase"/>
    <property type="match status" value="1"/>
</dbReference>
<dbReference type="AlphaFoldDB" id="A0A9D2U994"/>
<accession>A0A9D2U994</accession>
<dbReference type="Proteomes" id="UP000823889">
    <property type="component" value="Unassembled WGS sequence"/>
</dbReference>
<dbReference type="InterPro" id="IPR006225">
    <property type="entry name" value="PsdUridine_synth_RluC/D"/>
</dbReference>
<dbReference type="Gene3D" id="3.30.2350.10">
    <property type="entry name" value="Pseudouridine synthase"/>
    <property type="match status" value="1"/>
</dbReference>
<dbReference type="PROSITE" id="PS50889">
    <property type="entry name" value="S4"/>
    <property type="match status" value="1"/>
</dbReference>
<comment type="catalytic activity">
    <reaction evidence="6">
        <text>a uridine in RNA = a pseudouridine in RNA</text>
        <dbReference type="Rhea" id="RHEA:48348"/>
        <dbReference type="Rhea" id="RHEA-COMP:12068"/>
        <dbReference type="Rhea" id="RHEA-COMP:12069"/>
        <dbReference type="ChEBI" id="CHEBI:65314"/>
        <dbReference type="ChEBI" id="CHEBI:65315"/>
    </reaction>
</comment>
<dbReference type="EMBL" id="DWUQ01000152">
    <property type="protein sequence ID" value="HJD44837.1"/>
    <property type="molecule type" value="Genomic_DNA"/>
</dbReference>
<comment type="similarity">
    <text evidence="1 6">Belongs to the pseudouridine synthase RluA family.</text>
</comment>
<comment type="catalytic activity">
    <reaction evidence="3">
        <text>uridine(1911/1915/1917) in 23S rRNA = pseudouridine(1911/1915/1917) in 23S rRNA</text>
        <dbReference type="Rhea" id="RHEA:42524"/>
        <dbReference type="Rhea" id="RHEA-COMP:10097"/>
        <dbReference type="Rhea" id="RHEA-COMP:10098"/>
        <dbReference type="ChEBI" id="CHEBI:65314"/>
        <dbReference type="ChEBI" id="CHEBI:65315"/>
        <dbReference type="EC" id="5.4.99.23"/>
    </reaction>
</comment>
<proteinExistence type="inferred from homology"/>